<protein>
    <submittedName>
        <fullName evidence="1">Transcriptional regulator</fullName>
    </submittedName>
</protein>
<gene>
    <name evidence="1" type="ORF">I41_24270</name>
</gene>
<dbReference type="GO" id="GO:0005829">
    <property type="term" value="C:cytosol"/>
    <property type="evidence" value="ECO:0007669"/>
    <property type="project" value="TreeGrafter"/>
</dbReference>
<dbReference type="PANTHER" id="PTHR33221">
    <property type="entry name" value="WINGED HELIX-TURN-HELIX TRANSCRIPTIONAL REGULATOR, RRF2 FAMILY"/>
    <property type="match status" value="1"/>
</dbReference>
<dbReference type="AlphaFoldDB" id="A0A517TXX9"/>
<organism evidence="1 2">
    <name type="scientific">Lacipirellula limnantheis</name>
    <dbReference type="NCBI Taxonomy" id="2528024"/>
    <lineage>
        <taxon>Bacteria</taxon>
        <taxon>Pseudomonadati</taxon>
        <taxon>Planctomycetota</taxon>
        <taxon>Planctomycetia</taxon>
        <taxon>Pirellulales</taxon>
        <taxon>Lacipirellulaceae</taxon>
        <taxon>Lacipirellula</taxon>
    </lineage>
</organism>
<dbReference type="Proteomes" id="UP000317909">
    <property type="component" value="Chromosome"/>
</dbReference>
<dbReference type="InterPro" id="IPR036388">
    <property type="entry name" value="WH-like_DNA-bd_sf"/>
</dbReference>
<dbReference type="KEGG" id="llh:I41_24270"/>
<accession>A0A517TXX9</accession>
<dbReference type="EMBL" id="CP036339">
    <property type="protein sequence ID" value="QDT73238.1"/>
    <property type="molecule type" value="Genomic_DNA"/>
</dbReference>
<dbReference type="InterPro" id="IPR036390">
    <property type="entry name" value="WH_DNA-bd_sf"/>
</dbReference>
<evidence type="ECO:0000313" key="2">
    <source>
        <dbReference type="Proteomes" id="UP000317909"/>
    </source>
</evidence>
<dbReference type="Pfam" id="PF02082">
    <property type="entry name" value="Rrf2"/>
    <property type="match status" value="1"/>
</dbReference>
<dbReference type="SUPFAM" id="SSF46785">
    <property type="entry name" value="Winged helix' DNA-binding domain"/>
    <property type="match status" value="1"/>
</dbReference>
<proteinExistence type="predicted"/>
<name>A0A517TXX9_9BACT</name>
<dbReference type="InterPro" id="IPR000944">
    <property type="entry name" value="Tscrpt_reg_Rrf2"/>
</dbReference>
<dbReference type="GO" id="GO:0003700">
    <property type="term" value="F:DNA-binding transcription factor activity"/>
    <property type="evidence" value="ECO:0007669"/>
    <property type="project" value="TreeGrafter"/>
</dbReference>
<sequence>MPLRYLTQLLRQLARGGIIIGQRGRQGGYSLARPPAQTTLLAIMEAVEGPIGLSGMADVSGLPTKLRTAIDAPLAAIGADARQRLASVTLAAFHAAQER</sequence>
<keyword evidence="2" id="KW-1185">Reference proteome</keyword>
<evidence type="ECO:0000313" key="1">
    <source>
        <dbReference type="EMBL" id="QDT73238.1"/>
    </source>
</evidence>
<dbReference type="PANTHER" id="PTHR33221:SF15">
    <property type="entry name" value="HTH-TYPE TRANSCRIPTIONAL REGULATOR YWGB-RELATED"/>
    <property type="match status" value="1"/>
</dbReference>
<dbReference type="PROSITE" id="PS51197">
    <property type="entry name" value="HTH_RRF2_2"/>
    <property type="match status" value="1"/>
</dbReference>
<dbReference type="Gene3D" id="1.10.10.10">
    <property type="entry name" value="Winged helix-like DNA-binding domain superfamily/Winged helix DNA-binding domain"/>
    <property type="match status" value="1"/>
</dbReference>
<reference evidence="1 2" key="1">
    <citation type="submission" date="2019-02" db="EMBL/GenBank/DDBJ databases">
        <title>Deep-cultivation of Planctomycetes and their phenomic and genomic characterization uncovers novel biology.</title>
        <authorList>
            <person name="Wiegand S."/>
            <person name="Jogler M."/>
            <person name="Boedeker C."/>
            <person name="Pinto D."/>
            <person name="Vollmers J."/>
            <person name="Rivas-Marin E."/>
            <person name="Kohn T."/>
            <person name="Peeters S.H."/>
            <person name="Heuer A."/>
            <person name="Rast P."/>
            <person name="Oberbeckmann S."/>
            <person name="Bunk B."/>
            <person name="Jeske O."/>
            <person name="Meyerdierks A."/>
            <person name="Storesund J.E."/>
            <person name="Kallscheuer N."/>
            <person name="Luecker S."/>
            <person name="Lage O.M."/>
            <person name="Pohl T."/>
            <person name="Merkel B.J."/>
            <person name="Hornburger P."/>
            <person name="Mueller R.-W."/>
            <person name="Bruemmer F."/>
            <person name="Labrenz M."/>
            <person name="Spormann A.M."/>
            <person name="Op den Camp H."/>
            <person name="Overmann J."/>
            <person name="Amann R."/>
            <person name="Jetten M.S.M."/>
            <person name="Mascher T."/>
            <person name="Medema M.H."/>
            <person name="Devos D.P."/>
            <person name="Kaster A.-K."/>
            <person name="Ovreas L."/>
            <person name="Rohde M."/>
            <person name="Galperin M.Y."/>
            <person name="Jogler C."/>
        </authorList>
    </citation>
    <scope>NUCLEOTIDE SEQUENCE [LARGE SCALE GENOMIC DNA]</scope>
    <source>
        <strain evidence="1 2">I41</strain>
    </source>
</reference>